<dbReference type="InterPro" id="IPR002938">
    <property type="entry name" value="FAD-bd"/>
</dbReference>
<dbReference type="PRINTS" id="PR00420">
    <property type="entry name" value="RNGMNOXGNASE"/>
</dbReference>
<dbReference type="SUPFAM" id="SSF51905">
    <property type="entry name" value="FAD/NAD(P)-binding domain"/>
    <property type="match status" value="1"/>
</dbReference>
<dbReference type="FunFam" id="3.50.50.60:FF:000185">
    <property type="entry name" value="Kynurenine 3-monooxygenase"/>
    <property type="match status" value="1"/>
</dbReference>
<dbReference type="InterPro" id="IPR036188">
    <property type="entry name" value="FAD/NAD-bd_sf"/>
</dbReference>
<gene>
    <name evidence="10" type="ORF">METZ01_LOCUS134550</name>
</gene>
<name>A0A381YXB9_9ZZZZ</name>
<keyword evidence="2" id="KW-0285">Flavoprotein</keyword>
<keyword evidence="4" id="KW-0274">FAD</keyword>
<accession>A0A381YXB9</accession>
<comment type="cofactor">
    <cofactor evidence="1">
        <name>FAD</name>
        <dbReference type="ChEBI" id="CHEBI:57692"/>
    </cofactor>
</comment>
<evidence type="ECO:0000256" key="1">
    <source>
        <dbReference type="ARBA" id="ARBA00001974"/>
    </source>
</evidence>
<protein>
    <recommendedName>
        <fullName evidence="9">FAD-binding domain-containing protein</fullName>
    </recommendedName>
</protein>
<feature type="domain" description="FAD-binding" evidence="9">
    <location>
        <begin position="296"/>
        <end position="327"/>
    </location>
</feature>
<dbReference type="GO" id="GO:0019805">
    <property type="term" value="P:quinolinate biosynthetic process"/>
    <property type="evidence" value="ECO:0007669"/>
    <property type="project" value="InterPro"/>
</dbReference>
<dbReference type="AlphaFoldDB" id="A0A381YXB9"/>
<keyword evidence="5" id="KW-0521">NADP</keyword>
<dbReference type="PANTHER" id="PTHR46028:SF2">
    <property type="entry name" value="KYNURENINE 3-MONOOXYGENASE"/>
    <property type="match status" value="1"/>
</dbReference>
<dbReference type="InterPro" id="IPR027545">
    <property type="entry name" value="Kynurenine_monooxygenase"/>
</dbReference>
<dbReference type="GO" id="GO:0019363">
    <property type="term" value="P:pyridine nucleotide biosynthetic process"/>
    <property type="evidence" value="ECO:0007669"/>
    <property type="project" value="UniProtKB-KW"/>
</dbReference>
<dbReference type="HAMAP" id="MF_01971">
    <property type="entry name" value="Kynurenine_monooxygenase"/>
    <property type="match status" value="1"/>
</dbReference>
<evidence type="ECO:0000256" key="7">
    <source>
        <dbReference type="ARBA" id="ARBA00023033"/>
    </source>
</evidence>
<dbReference type="GO" id="GO:0070189">
    <property type="term" value="P:kynurenine metabolic process"/>
    <property type="evidence" value="ECO:0007669"/>
    <property type="project" value="TreeGrafter"/>
</dbReference>
<sequence>MSEKNDILLIGAGLAGPLLARFLALRNYRVKILERRPDIRKSEISAGRSINLALSKRGLHALEQVNTHKQVMAEAIPMEGRLMHAADGTTSFHRYGQDDSEVIFSVPRRELNKLLMNAAEETGKVEILFNEKCIDADLDKGSVHHENQDTGKTTETYANQIIATDGSASVIRRKMGKLEGYKEKMEPLSHGYKELTIPANEDGSFKLEPNVLHIWPRGNYMLIALPNSDGTFTCTLFFPMKGTPSFASLDITDKVTHFFSKEFPDAISYLKNLEEEFFLNETGKLGTVKSWPWNVKDRFLLMGDAAHAIVPFFGQGINAGFEDCTVLNECFDEYGDNWGKVFESFGKQRKPDTDAIAQMALENYIEMRSDTADPKFLIKKEIEFALERRFPNRFIPRYSMVAFHRIPYSECLRRGSIQASILNILCSEINSINDVDWERAKKIIRKELEEICVS</sequence>
<evidence type="ECO:0000256" key="8">
    <source>
        <dbReference type="ARBA" id="ARBA00047818"/>
    </source>
</evidence>
<evidence type="ECO:0000256" key="6">
    <source>
        <dbReference type="ARBA" id="ARBA00023002"/>
    </source>
</evidence>
<keyword evidence="7" id="KW-0503">Monooxygenase</keyword>
<evidence type="ECO:0000313" key="10">
    <source>
        <dbReference type="EMBL" id="SVA81696.1"/>
    </source>
</evidence>
<keyword evidence="6" id="KW-0560">Oxidoreductase</keyword>
<feature type="domain" description="FAD-binding" evidence="9">
    <location>
        <begin position="6"/>
        <end position="184"/>
    </location>
</feature>
<dbReference type="EMBL" id="UINC01019306">
    <property type="protein sequence ID" value="SVA81696.1"/>
    <property type="molecule type" value="Genomic_DNA"/>
</dbReference>
<evidence type="ECO:0000256" key="3">
    <source>
        <dbReference type="ARBA" id="ARBA00022642"/>
    </source>
</evidence>
<dbReference type="Pfam" id="PF01494">
    <property type="entry name" value="FAD_binding_3"/>
    <property type="match status" value="2"/>
</dbReference>
<keyword evidence="3" id="KW-0662">Pyridine nucleotide biosynthesis</keyword>
<organism evidence="10">
    <name type="scientific">marine metagenome</name>
    <dbReference type="NCBI Taxonomy" id="408172"/>
    <lineage>
        <taxon>unclassified sequences</taxon>
        <taxon>metagenomes</taxon>
        <taxon>ecological metagenomes</taxon>
    </lineage>
</organism>
<dbReference type="PANTHER" id="PTHR46028">
    <property type="entry name" value="KYNURENINE 3-MONOOXYGENASE"/>
    <property type="match status" value="1"/>
</dbReference>
<dbReference type="GO" id="GO:0006569">
    <property type="term" value="P:L-tryptophan catabolic process"/>
    <property type="evidence" value="ECO:0007669"/>
    <property type="project" value="InterPro"/>
</dbReference>
<dbReference type="Gene3D" id="3.50.50.60">
    <property type="entry name" value="FAD/NAD(P)-binding domain"/>
    <property type="match status" value="1"/>
</dbReference>
<evidence type="ECO:0000259" key="9">
    <source>
        <dbReference type="Pfam" id="PF01494"/>
    </source>
</evidence>
<evidence type="ECO:0000256" key="4">
    <source>
        <dbReference type="ARBA" id="ARBA00022827"/>
    </source>
</evidence>
<proteinExistence type="inferred from homology"/>
<dbReference type="GO" id="GO:0004502">
    <property type="term" value="F:kynurenine 3-monooxygenase activity"/>
    <property type="evidence" value="ECO:0007669"/>
    <property type="project" value="UniProtKB-EC"/>
</dbReference>
<reference evidence="10" key="1">
    <citation type="submission" date="2018-05" db="EMBL/GenBank/DDBJ databases">
        <authorList>
            <person name="Lanie J.A."/>
            <person name="Ng W.-L."/>
            <person name="Kazmierczak K.M."/>
            <person name="Andrzejewski T.M."/>
            <person name="Davidsen T.M."/>
            <person name="Wayne K.J."/>
            <person name="Tettelin H."/>
            <person name="Glass J.I."/>
            <person name="Rusch D."/>
            <person name="Podicherti R."/>
            <person name="Tsui H.-C.T."/>
            <person name="Winkler M.E."/>
        </authorList>
    </citation>
    <scope>NUCLEOTIDE SEQUENCE</scope>
</reference>
<dbReference type="GO" id="GO:0071949">
    <property type="term" value="F:FAD binding"/>
    <property type="evidence" value="ECO:0007669"/>
    <property type="project" value="InterPro"/>
</dbReference>
<evidence type="ECO:0000256" key="5">
    <source>
        <dbReference type="ARBA" id="ARBA00022857"/>
    </source>
</evidence>
<comment type="catalytic activity">
    <reaction evidence="8">
        <text>L-kynurenine + NADPH + O2 + H(+) = 3-hydroxy-L-kynurenine + NADP(+) + H2O</text>
        <dbReference type="Rhea" id="RHEA:20545"/>
        <dbReference type="ChEBI" id="CHEBI:15377"/>
        <dbReference type="ChEBI" id="CHEBI:15378"/>
        <dbReference type="ChEBI" id="CHEBI:15379"/>
        <dbReference type="ChEBI" id="CHEBI:57783"/>
        <dbReference type="ChEBI" id="CHEBI:57959"/>
        <dbReference type="ChEBI" id="CHEBI:58125"/>
        <dbReference type="ChEBI" id="CHEBI:58349"/>
        <dbReference type="EC" id="1.14.13.9"/>
    </reaction>
</comment>
<evidence type="ECO:0000256" key="2">
    <source>
        <dbReference type="ARBA" id="ARBA00022630"/>
    </source>
</evidence>